<gene>
    <name evidence="2" type="ORF">B9G79_09905</name>
</gene>
<dbReference type="OrthoDB" id="9342799at2"/>
<evidence type="ECO:0000256" key="1">
    <source>
        <dbReference type="SAM" id="MobiDB-lite"/>
    </source>
</evidence>
<name>A0A1Z3N8R1_BDEBC</name>
<evidence type="ECO:0000313" key="3">
    <source>
        <dbReference type="Proteomes" id="UP000197003"/>
    </source>
</evidence>
<reference evidence="2 3" key="1">
    <citation type="submission" date="2017-04" db="EMBL/GenBank/DDBJ databases">
        <title>Whole genome sequence of Bdellovibrio bacteriovorus strain SSB218315.</title>
        <authorList>
            <person name="Oyedara O."/>
            <person name="Rodriguez-Perez M.A."/>
        </authorList>
    </citation>
    <scope>NUCLEOTIDE SEQUENCE [LARGE SCALE GENOMIC DNA]</scope>
    <source>
        <strain evidence="2 3">SSB218315</strain>
    </source>
</reference>
<feature type="compositionally biased region" description="Basic and acidic residues" evidence="1">
    <location>
        <begin position="97"/>
        <end position="107"/>
    </location>
</feature>
<sequence>MFKIALALTVLTAQATPLKNTDDFLKESQAAFEKASKETTFEKKSTVLKALEKSFEATLNQYEKTNPTEGDDKEQDVARLFYTLEPAFELAKLKEKTKKDCARKKQDVLTGDNQPDDAPTSPNAKEALRWIELLCK</sequence>
<proteinExistence type="predicted"/>
<dbReference type="Proteomes" id="UP000197003">
    <property type="component" value="Chromosome"/>
</dbReference>
<accession>A0A1Z3N8R1</accession>
<dbReference type="AlphaFoldDB" id="A0A1Z3N8R1"/>
<dbReference type="EMBL" id="CP020946">
    <property type="protein sequence ID" value="ASD63862.1"/>
    <property type="molecule type" value="Genomic_DNA"/>
</dbReference>
<evidence type="ECO:0000313" key="2">
    <source>
        <dbReference type="EMBL" id="ASD63862.1"/>
    </source>
</evidence>
<feature type="region of interest" description="Disordered" evidence="1">
    <location>
        <begin position="97"/>
        <end position="124"/>
    </location>
</feature>
<organism evidence="2 3">
    <name type="scientific">Bdellovibrio bacteriovorus</name>
    <dbReference type="NCBI Taxonomy" id="959"/>
    <lineage>
        <taxon>Bacteria</taxon>
        <taxon>Pseudomonadati</taxon>
        <taxon>Bdellovibrionota</taxon>
        <taxon>Bdellovibrionia</taxon>
        <taxon>Bdellovibrionales</taxon>
        <taxon>Pseudobdellovibrionaceae</taxon>
        <taxon>Bdellovibrio</taxon>
    </lineage>
</organism>
<protein>
    <submittedName>
        <fullName evidence="2">Uncharacterized protein</fullName>
    </submittedName>
</protein>
<dbReference type="RefSeq" id="WP_088565370.1">
    <property type="nucleotide sequence ID" value="NZ_CP020946.1"/>
</dbReference>